<protein>
    <submittedName>
        <fullName evidence="1">Uncharacterized protein</fullName>
    </submittedName>
</protein>
<dbReference type="RefSeq" id="WP_345268911.1">
    <property type="nucleotide sequence ID" value="NZ_BAABHB010000006.1"/>
</dbReference>
<organism evidence="1 2">
    <name type="scientific">Nibrella viscosa</name>
    <dbReference type="NCBI Taxonomy" id="1084524"/>
    <lineage>
        <taxon>Bacteria</taxon>
        <taxon>Pseudomonadati</taxon>
        <taxon>Bacteroidota</taxon>
        <taxon>Cytophagia</taxon>
        <taxon>Cytophagales</taxon>
        <taxon>Spirosomataceae</taxon>
        <taxon>Nibrella</taxon>
    </lineage>
</organism>
<reference evidence="2" key="1">
    <citation type="journal article" date="2019" name="Int. J. Syst. Evol. Microbiol.">
        <title>The Global Catalogue of Microorganisms (GCM) 10K type strain sequencing project: providing services to taxonomists for standard genome sequencing and annotation.</title>
        <authorList>
            <consortium name="The Broad Institute Genomics Platform"/>
            <consortium name="The Broad Institute Genome Sequencing Center for Infectious Disease"/>
            <person name="Wu L."/>
            <person name="Ma J."/>
        </authorList>
    </citation>
    <scope>NUCLEOTIDE SEQUENCE [LARGE SCALE GENOMIC DNA]</scope>
    <source>
        <strain evidence="2">JCM 17925</strain>
    </source>
</reference>
<name>A0ABP8KKS7_9BACT</name>
<comment type="caution">
    <text evidence="1">The sequence shown here is derived from an EMBL/GenBank/DDBJ whole genome shotgun (WGS) entry which is preliminary data.</text>
</comment>
<gene>
    <name evidence="1" type="ORF">GCM10023187_32720</name>
</gene>
<keyword evidence="2" id="KW-1185">Reference proteome</keyword>
<proteinExistence type="predicted"/>
<dbReference type="EMBL" id="BAABHB010000006">
    <property type="protein sequence ID" value="GAA4409438.1"/>
    <property type="molecule type" value="Genomic_DNA"/>
</dbReference>
<sequence length="207" mass="22892">MKRMFNLPPARLLRANQSPQETLTNRPVSGHGFANAEARLLFRRLALSLAGVIASLVIGSAYAQQVNAGSEMAALTAGAIVQEPSTDLPLRPAGLYVNTFSSKDGSCLYLIFSNPDRERLTIKLMNEKNQTLFDQFTNSREHGYRFRLEGLPAGNYKVLVQGQTKKITRDIAFRIQPISYQVTMNQSVTEDAVAVRPKKQNAPGSEH</sequence>
<dbReference type="Proteomes" id="UP001500936">
    <property type="component" value="Unassembled WGS sequence"/>
</dbReference>
<evidence type="ECO:0000313" key="1">
    <source>
        <dbReference type="EMBL" id="GAA4409438.1"/>
    </source>
</evidence>
<accession>A0ABP8KKS7</accession>
<evidence type="ECO:0000313" key="2">
    <source>
        <dbReference type="Proteomes" id="UP001500936"/>
    </source>
</evidence>